<keyword evidence="2" id="KW-1185">Reference proteome</keyword>
<dbReference type="AlphaFoldDB" id="A0AA88SMH8"/>
<gene>
    <name evidence="1" type="ORF">Q7C36_011351</name>
</gene>
<protein>
    <submittedName>
        <fullName evidence="1">Uncharacterized protein</fullName>
    </submittedName>
</protein>
<dbReference type="Proteomes" id="UP001187315">
    <property type="component" value="Unassembled WGS sequence"/>
</dbReference>
<name>A0AA88SMH8_TACVA</name>
<organism evidence="1 2">
    <name type="scientific">Tachysurus vachellii</name>
    <name type="common">Darkbarbel catfish</name>
    <name type="synonym">Pelteobagrus vachellii</name>
    <dbReference type="NCBI Taxonomy" id="175792"/>
    <lineage>
        <taxon>Eukaryota</taxon>
        <taxon>Metazoa</taxon>
        <taxon>Chordata</taxon>
        <taxon>Craniata</taxon>
        <taxon>Vertebrata</taxon>
        <taxon>Euteleostomi</taxon>
        <taxon>Actinopterygii</taxon>
        <taxon>Neopterygii</taxon>
        <taxon>Teleostei</taxon>
        <taxon>Ostariophysi</taxon>
        <taxon>Siluriformes</taxon>
        <taxon>Bagridae</taxon>
        <taxon>Tachysurus</taxon>
    </lineage>
</organism>
<comment type="caution">
    <text evidence="1">The sequence shown here is derived from an EMBL/GenBank/DDBJ whole genome shotgun (WGS) entry which is preliminary data.</text>
</comment>
<proteinExistence type="predicted"/>
<reference evidence="1" key="1">
    <citation type="submission" date="2023-08" db="EMBL/GenBank/DDBJ databases">
        <title>Pelteobagrus vachellii genome.</title>
        <authorList>
            <person name="Liu H."/>
        </authorList>
    </citation>
    <scope>NUCLEOTIDE SEQUENCE</scope>
    <source>
        <strain evidence="1">PRFRI_2022a</strain>
        <tissue evidence="1">Muscle</tissue>
    </source>
</reference>
<dbReference type="EMBL" id="JAVHJS010000011">
    <property type="protein sequence ID" value="KAK2843136.1"/>
    <property type="molecule type" value="Genomic_DNA"/>
</dbReference>
<evidence type="ECO:0000313" key="2">
    <source>
        <dbReference type="Proteomes" id="UP001187315"/>
    </source>
</evidence>
<accession>A0AA88SMH8</accession>
<evidence type="ECO:0000313" key="1">
    <source>
        <dbReference type="EMBL" id="KAK2843136.1"/>
    </source>
</evidence>
<sequence>MAGCLCFGLQEMCLGWKMVHQRIVTLGFSVPKTEESHFLIKSKINKTFLSSGGATTLNQLSWPQASNHAELFPHKPCIYHTQLST</sequence>